<dbReference type="HAMAP" id="MF_01518">
    <property type="entry name" value="Adenine_deamin"/>
    <property type="match status" value="1"/>
</dbReference>
<evidence type="ECO:0000256" key="5">
    <source>
        <dbReference type="ARBA" id="ARBA00047720"/>
    </source>
</evidence>
<dbReference type="RefSeq" id="WP_118010581.1">
    <property type="nucleotide sequence ID" value="NZ_QSGD01000003.1"/>
</dbReference>
<evidence type="ECO:0000313" key="10">
    <source>
        <dbReference type="Proteomes" id="UP000285288"/>
    </source>
</evidence>
<keyword evidence="4 6" id="KW-0464">Manganese</keyword>
<comment type="cofactor">
    <cofactor evidence="6">
        <name>Mn(2+)</name>
        <dbReference type="ChEBI" id="CHEBI:29035"/>
    </cofactor>
</comment>
<evidence type="ECO:0000256" key="1">
    <source>
        <dbReference type="ARBA" id="ARBA00006773"/>
    </source>
</evidence>
<name>A0A413UF48_9FIRM</name>
<dbReference type="InterPro" id="IPR026912">
    <property type="entry name" value="Adenine_deam_C"/>
</dbReference>
<proteinExistence type="inferred from homology"/>
<evidence type="ECO:0000259" key="8">
    <source>
        <dbReference type="Pfam" id="PF13382"/>
    </source>
</evidence>
<dbReference type="AlphaFoldDB" id="A0A413UF48"/>
<organism evidence="9 10">
    <name type="scientific">Holdemanella biformis</name>
    <dbReference type="NCBI Taxonomy" id="1735"/>
    <lineage>
        <taxon>Bacteria</taxon>
        <taxon>Bacillati</taxon>
        <taxon>Bacillota</taxon>
        <taxon>Erysipelotrichia</taxon>
        <taxon>Erysipelotrichales</taxon>
        <taxon>Erysipelotrichaceae</taxon>
        <taxon>Holdemanella</taxon>
    </lineage>
</organism>
<reference evidence="9 10" key="1">
    <citation type="submission" date="2018-08" db="EMBL/GenBank/DDBJ databases">
        <title>A genome reference for cultivated species of the human gut microbiota.</title>
        <authorList>
            <person name="Zou Y."/>
            <person name="Xue W."/>
            <person name="Luo G."/>
        </authorList>
    </citation>
    <scope>NUCLEOTIDE SEQUENCE [LARGE SCALE GENOMIC DNA]</scope>
    <source>
        <strain evidence="9 10">AM42-13AC</strain>
    </source>
</reference>
<evidence type="ECO:0000256" key="6">
    <source>
        <dbReference type="HAMAP-Rule" id="MF_01518"/>
    </source>
</evidence>
<comment type="catalytic activity">
    <reaction evidence="5 6">
        <text>adenine + H2O + H(+) = hypoxanthine + NH4(+)</text>
        <dbReference type="Rhea" id="RHEA:23688"/>
        <dbReference type="ChEBI" id="CHEBI:15377"/>
        <dbReference type="ChEBI" id="CHEBI:15378"/>
        <dbReference type="ChEBI" id="CHEBI:16708"/>
        <dbReference type="ChEBI" id="CHEBI:17368"/>
        <dbReference type="ChEBI" id="CHEBI:28938"/>
        <dbReference type="EC" id="3.5.4.2"/>
    </reaction>
</comment>
<dbReference type="Gene3D" id="2.30.40.10">
    <property type="entry name" value="Urease, subunit C, domain 1"/>
    <property type="match status" value="1"/>
</dbReference>
<accession>A0A413UF48</accession>
<dbReference type="GO" id="GO:0006146">
    <property type="term" value="P:adenine catabolic process"/>
    <property type="evidence" value="ECO:0007669"/>
    <property type="project" value="InterPro"/>
</dbReference>
<dbReference type="EC" id="3.5.4.2" evidence="2 6"/>
<evidence type="ECO:0000259" key="7">
    <source>
        <dbReference type="Pfam" id="PF01979"/>
    </source>
</evidence>
<dbReference type="InterPro" id="IPR032466">
    <property type="entry name" value="Metal_Hydrolase"/>
</dbReference>
<keyword evidence="3 6" id="KW-0378">Hydrolase</keyword>
<dbReference type="Pfam" id="PF13382">
    <property type="entry name" value="Adenine_deam_C"/>
    <property type="match status" value="1"/>
</dbReference>
<feature type="domain" description="Amidohydrolase-related" evidence="7">
    <location>
        <begin position="75"/>
        <end position="359"/>
    </location>
</feature>
<evidence type="ECO:0000256" key="3">
    <source>
        <dbReference type="ARBA" id="ARBA00022801"/>
    </source>
</evidence>
<dbReference type="InterPro" id="IPR006679">
    <property type="entry name" value="Adenine_deam"/>
</dbReference>
<evidence type="ECO:0000313" key="9">
    <source>
        <dbReference type="EMBL" id="RHB09057.1"/>
    </source>
</evidence>
<comment type="similarity">
    <text evidence="1 6">Belongs to the metallo-dependent hydrolases superfamily. Adenine deaminase family.</text>
</comment>
<evidence type="ECO:0000256" key="4">
    <source>
        <dbReference type="ARBA" id="ARBA00023211"/>
    </source>
</evidence>
<dbReference type="GO" id="GO:0000034">
    <property type="term" value="F:adenine deaminase activity"/>
    <property type="evidence" value="ECO:0007669"/>
    <property type="project" value="UniProtKB-UniRule"/>
</dbReference>
<sequence length="588" mass="65844">MINLKCDCIEELINASQGYVDNNTVFKNIKILNVFTKEWALAHVYIYKKWISHVEYDVDKPLMKCKNIIDGNNLFLCPSFVDAHTHIESSLLTPANYAKLVIPHGTLTILEDAHEVANVAGEKGLGYMLSSAKDLPMRQLLTVPSCVPSVPNYENSGANFDYRIYEKFLDEENVIGLGEVMDYEGVINNDERIGKILETTRRKNCYIQGHAPLVTGNRLSAYLCANIKSDHEARQVEEVVEKYRQGMWIDIRDANTNHNMPKIIQALKKIGNYERVSFSSDDRRSDVIQKKGHLDGIIRHAYSCGMPLTEAYISASYRPCLEANINNLGAIAPGYVADLNVLDDIESVNIKSVYFEGQCVSKDGKLVSMLSVDSSGNDLRDTIHVSVFDEEKFKIFSKKKKEIINVVEFESYSSSITNLKQIEFPIQNKQVDISSQKDCMYVAVINRYKKETYTIGVVKNFGINHGAIASTVGHDSHNITIVYDNPANAVLALQQLIRQKGGFCAIEDGNVIATLELPIAGLMSDKPINIVIDKITKMNEANVQLGNTYIDNPISRITILSLLVCPYVKISDKGIVLTEEKAYVSLFN</sequence>
<dbReference type="Gene3D" id="3.20.20.140">
    <property type="entry name" value="Metal-dependent hydrolases"/>
    <property type="match status" value="1"/>
</dbReference>
<dbReference type="Proteomes" id="UP000285288">
    <property type="component" value="Unassembled WGS sequence"/>
</dbReference>
<dbReference type="PANTHER" id="PTHR11113">
    <property type="entry name" value="N-ACETYLGLUCOSAMINE-6-PHOSPHATE DEACETYLASE"/>
    <property type="match status" value="1"/>
</dbReference>
<dbReference type="EMBL" id="QSGD01000003">
    <property type="protein sequence ID" value="RHB09057.1"/>
    <property type="molecule type" value="Genomic_DNA"/>
</dbReference>
<feature type="domain" description="Adenine deaminase C-terminal" evidence="8">
    <location>
        <begin position="415"/>
        <end position="579"/>
    </location>
</feature>
<evidence type="ECO:0000256" key="2">
    <source>
        <dbReference type="ARBA" id="ARBA00012782"/>
    </source>
</evidence>
<dbReference type="SUPFAM" id="SSF51338">
    <property type="entry name" value="Composite domain of metallo-dependent hydrolases"/>
    <property type="match status" value="1"/>
</dbReference>
<gene>
    <name evidence="6" type="primary">ade</name>
    <name evidence="9" type="ORF">DW907_01375</name>
</gene>
<dbReference type="Pfam" id="PF01979">
    <property type="entry name" value="Amidohydro_1"/>
    <property type="match status" value="1"/>
</dbReference>
<dbReference type="InterPro" id="IPR006680">
    <property type="entry name" value="Amidohydro-rel"/>
</dbReference>
<dbReference type="InterPro" id="IPR011059">
    <property type="entry name" value="Metal-dep_hydrolase_composite"/>
</dbReference>
<comment type="caution">
    <text evidence="9">The sequence shown here is derived from an EMBL/GenBank/DDBJ whole genome shotgun (WGS) entry which is preliminary data.</text>
</comment>
<dbReference type="SUPFAM" id="SSF51556">
    <property type="entry name" value="Metallo-dependent hydrolases"/>
    <property type="match status" value="1"/>
</dbReference>
<protein>
    <recommendedName>
        <fullName evidence="2 6">Adenine deaminase</fullName>
        <shortName evidence="6">Adenase</shortName>
        <shortName evidence="6">Adenine aminase</shortName>
        <ecNumber evidence="2 6">3.5.4.2</ecNumber>
    </recommendedName>
</protein>
<dbReference type="PANTHER" id="PTHR11113:SF2">
    <property type="entry name" value="ADENINE DEAMINASE"/>
    <property type="match status" value="1"/>
</dbReference>